<gene>
    <name evidence="1" type="ORF">F5148DRAFT_843266</name>
</gene>
<name>A0ACC0UAX1_9AGAM</name>
<dbReference type="EMBL" id="JAGFNK010000079">
    <property type="protein sequence ID" value="KAI9508768.1"/>
    <property type="molecule type" value="Genomic_DNA"/>
</dbReference>
<keyword evidence="2" id="KW-1185">Reference proteome</keyword>
<proteinExistence type="predicted"/>
<accession>A0ACC0UAX1</accession>
<protein>
    <submittedName>
        <fullName evidence="1">Uncharacterized protein</fullName>
    </submittedName>
</protein>
<reference evidence="1" key="1">
    <citation type="submission" date="2021-03" db="EMBL/GenBank/DDBJ databases">
        <title>Evolutionary priming and transition to the ectomycorrhizal habit in an iconic lineage of mushroom-forming fungi: is preadaptation a requirement?</title>
        <authorList>
            <consortium name="DOE Joint Genome Institute"/>
            <person name="Looney B.P."/>
            <person name="Miyauchi S."/>
            <person name="Morin E."/>
            <person name="Drula E."/>
            <person name="Courty P.E."/>
            <person name="Chicoki N."/>
            <person name="Fauchery L."/>
            <person name="Kohler A."/>
            <person name="Kuo A."/>
            <person name="LaButti K."/>
            <person name="Pangilinan J."/>
            <person name="Lipzen A."/>
            <person name="Riley R."/>
            <person name="Andreopoulos W."/>
            <person name="He G."/>
            <person name="Johnson J."/>
            <person name="Barry K.W."/>
            <person name="Grigoriev I.V."/>
            <person name="Nagy L."/>
            <person name="Hibbett D."/>
            <person name="Henrissat B."/>
            <person name="Matheny P.B."/>
            <person name="Labbe J."/>
            <person name="Martin A.F."/>
        </authorList>
    </citation>
    <scope>NUCLEOTIDE SEQUENCE</scope>
    <source>
        <strain evidence="1">BPL698</strain>
    </source>
</reference>
<sequence length="151" mass="16362">MIVHRLARNTAGPYACSTQNPYCPSLQSQSDDPSPTPSPPTTDSPRTPWTLLTHRDQVLGVLTIAPTVLLALGLVLWLCSCSRKRGKRAPSLFRFAIGDRRPVVAVAVAVAVAALPTTPEMNARFQSQQEAIEIDVERQAVEVELAPPAPR</sequence>
<organism evidence="1 2">
    <name type="scientific">Russula earlei</name>
    <dbReference type="NCBI Taxonomy" id="71964"/>
    <lineage>
        <taxon>Eukaryota</taxon>
        <taxon>Fungi</taxon>
        <taxon>Dikarya</taxon>
        <taxon>Basidiomycota</taxon>
        <taxon>Agaricomycotina</taxon>
        <taxon>Agaricomycetes</taxon>
        <taxon>Russulales</taxon>
        <taxon>Russulaceae</taxon>
        <taxon>Russula</taxon>
    </lineage>
</organism>
<evidence type="ECO:0000313" key="1">
    <source>
        <dbReference type="EMBL" id="KAI9508768.1"/>
    </source>
</evidence>
<evidence type="ECO:0000313" key="2">
    <source>
        <dbReference type="Proteomes" id="UP001207468"/>
    </source>
</evidence>
<comment type="caution">
    <text evidence="1">The sequence shown here is derived from an EMBL/GenBank/DDBJ whole genome shotgun (WGS) entry which is preliminary data.</text>
</comment>
<dbReference type="Proteomes" id="UP001207468">
    <property type="component" value="Unassembled WGS sequence"/>
</dbReference>